<sequence>MQLQILLGLLLSIAIVSCNGLTMSGYLSKVDKARLAGVFKASWPLDDAATAHYALLGLTTLGVDAPSGVCEVVKKSANPSNIEAAYHASVAASLAKPACSLGGALKGLEARLDDASLSAESLLQLVTTLKNEKLPLDAKKVRSVMDRLLKDDSSAGTVACVLLAGLRIGLDKADLAKFKGDMKDALLQADESDGQYLYYDKGVYTTALVTEALLKTTDKLGEAVAPADKLVKLANYLLSRRQIYQFKSAAQLLVALKSFADSSVQSPVVLFLKSGATLSKSSGSGVVSVQLADVWGRPVSPAGASMTLASAKNTGSGAVFLKDAAMSVALASERSVFNIDFMKAKPTVGFYQLAVSAKSSEKRFLFPASIALQVKVVSTVAVQSMEVAVADRDQQSAPVPVKLTYPAKAKSQLEADSHQRLSAKFQITMSGDNTPVTVHQAFIRLNHLTANKEAIFVAEPDKDKTYKFSVDLATGGKNLDYLSGLYAMELIVGDALIDKSLVWHLADVKLDLPDEANKPGAVATPQETERAALKPKPEIKHVFRQPDKMAPASIAMGFTILCLAPLAILLILWAYLGANLSGFVTSVPALLFHIGLAGILILYFFYWSCLNMFETLRYLCLLGVPTFICGNRLLRSLASGGSGGEKKIAERKKCLMD</sequence>
<dbReference type="Pfam" id="PF23861">
    <property type="entry name" value="Ribophorin_II_2nd"/>
    <property type="match status" value="1"/>
</dbReference>
<dbReference type="Pfam" id="PF23860">
    <property type="entry name" value="Ribophorin_II_3rd"/>
    <property type="match status" value="1"/>
</dbReference>
<evidence type="ECO:0000256" key="7">
    <source>
        <dbReference type="ARBA" id="ARBA00022729"/>
    </source>
</evidence>
<keyword evidence="8 12" id="KW-0256">Endoplasmic reticulum</keyword>
<feature type="domain" description="Ribophorin II N-terminal" evidence="13">
    <location>
        <begin position="27"/>
        <end position="260"/>
    </location>
</feature>
<accession>A0A1I8GRK2</accession>
<dbReference type="InterPro" id="IPR055375">
    <property type="entry name" value="Ribophorin_II_2nd"/>
</dbReference>
<comment type="pathway">
    <text evidence="3 12">Protein modification; protein glycosylation.</text>
</comment>
<keyword evidence="9 12" id="KW-1133">Transmembrane helix</keyword>
<evidence type="ECO:0000259" key="16">
    <source>
        <dbReference type="Pfam" id="PF25147"/>
    </source>
</evidence>
<dbReference type="Pfam" id="PF05817">
    <property type="entry name" value="Ribophorin_II"/>
    <property type="match status" value="1"/>
</dbReference>
<comment type="subunit">
    <text evidence="11">Component of the oligosaccharyltransferase (OST) complex. OST exists in two different complex forms which contain common core subunits RPN1, RPN2, OST48, OST4, DAD1 and TMEM258, either STT3A or STT3B as catalytic subunits, and form-specific accessory subunits. STT3A complex assembly occurs through the formation of 3 subcomplexes. Subcomplex 1 contains RPN1 and TMEM258, subcomplex 2 contains the STT3A-specific subunits STT3A, DC2/OSTC, and KCP2 as well as the core subunit OST4, and subcomplex 3 contains RPN2, DAD1, and OST48. The STT3A complex can form stable complexes with the Sec61 complex or with both the Sec61 and TRAP complexes. Interacts with DDI2. Interacts with TMEM35A/NACHO.</text>
</comment>
<feature type="domain" description="Ribophorin II third" evidence="14">
    <location>
        <begin position="384"/>
        <end position="510"/>
    </location>
</feature>
<keyword evidence="10 12" id="KW-0472">Membrane</keyword>
<protein>
    <recommendedName>
        <fullName evidence="5 12">Dolichyl-diphosphooligosaccharide--protein glycosyltransferase subunit 2</fullName>
    </recommendedName>
    <alternativeName>
        <fullName evidence="12">Ribophorin-2</fullName>
    </alternativeName>
</protein>
<feature type="transmembrane region" description="Helical" evidence="12">
    <location>
        <begin position="616"/>
        <end position="634"/>
    </location>
</feature>
<evidence type="ECO:0000256" key="1">
    <source>
        <dbReference type="ARBA" id="ARBA00002791"/>
    </source>
</evidence>
<feature type="signal peptide" evidence="12">
    <location>
        <begin position="1"/>
        <end position="20"/>
    </location>
</feature>
<evidence type="ECO:0000256" key="12">
    <source>
        <dbReference type="RuleBase" id="RU366029"/>
    </source>
</evidence>
<keyword evidence="7 12" id="KW-0732">Signal</keyword>
<evidence type="ECO:0000259" key="14">
    <source>
        <dbReference type="Pfam" id="PF23860"/>
    </source>
</evidence>
<proteinExistence type="inferred from homology"/>
<dbReference type="AlphaFoldDB" id="A0A1I8GRK2"/>
<comment type="similarity">
    <text evidence="4 12">Belongs to the SWP1 family.</text>
</comment>
<dbReference type="WBParaSite" id="maker-uti_cns_0002765-snap-gene-0.3-mRNA-1">
    <property type="protein sequence ID" value="maker-uti_cns_0002765-snap-gene-0.3-mRNA-1"/>
    <property type="gene ID" value="maker-uti_cns_0002765-snap-gene-0.3"/>
</dbReference>
<dbReference type="Pfam" id="PF25147">
    <property type="entry name" value="Ribophorin_II_C"/>
    <property type="match status" value="1"/>
</dbReference>
<comment type="function">
    <text evidence="1 12">Subunit of the oligosaccharyl transferase (OST) complex that catalyzes the initial transfer of a defined glycan (Glc(3)Man(9)GlcNAc(2) in eukaryotes) from the lipid carrier dolichol-pyrophosphate to an asparagine residue within an Asn-X-Ser/Thr consensus motif in nascent polypeptide chains, the first step in protein N-glycosylation. N-glycosylation occurs cotranslationally and the complex associates with the Sec61 complex at the channel-forming translocon complex that mediates protein translocation across the endoplasmic reticulum (ER). All subunits are required for a maximal enzyme activity.</text>
</comment>
<dbReference type="InterPro" id="IPR056790">
    <property type="entry name" value="Ribophorin_II_C"/>
</dbReference>
<evidence type="ECO:0000256" key="9">
    <source>
        <dbReference type="ARBA" id="ARBA00022989"/>
    </source>
</evidence>
<feature type="transmembrane region" description="Helical" evidence="12">
    <location>
        <begin position="583"/>
        <end position="604"/>
    </location>
</feature>
<name>A0A1I8GRK2_9PLAT</name>
<evidence type="ECO:0000256" key="11">
    <source>
        <dbReference type="ARBA" id="ARBA00046750"/>
    </source>
</evidence>
<evidence type="ECO:0000256" key="8">
    <source>
        <dbReference type="ARBA" id="ARBA00022824"/>
    </source>
</evidence>
<evidence type="ECO:0000313" key="18">
    <source>
        <dbReference type="WBParaSite" id="maker-uti_cns_0002765-snap-gene-0.3-mRNA-1"/>
    </source>
</evidence>
<dbReference type="PANTHER" id="PTHR12640">
    <property type="entry name" value="RIBOPHORIN II"/>
    <property type="match status" value="1"/>
</dbReference>
<evidence type="ECO:0000256" key="3">
    <source>
        <dbReference type="ARBA" id="ARBA00004922"/>
    </source>
</evidence>
<organism evidence="17 18">
    <name type="scientific">Macrostomum lignano</name>
    <dbReference type="NCBI Taxonomy" id="282301"/>
    <lineage>
        <taxon>Eukaryota</taxon>
        <taxon>Metazoa</taxon>
        <taxon>Spiralia</taxon>
        <taxon>Lophotrochozoa</taxon>
        <taxon>Platyhelminthes</taxon>
        <taxon>Rhabditophora</taxon>
        <taxon>Macrostomorpha</taxon>
        <taxon>Macrostomida</taxon>
        <taxon>Macrostomidae</taxon>
        <taxon>Macrostomum</taxon>
    </lineage>
</organism>
<evidence type="ECO:0000259" key="15">
    <source>
        <dbReference type="Pfam" id="PF23861"/>
    </source>
</evidence>
<feature type="domain" description="Ribophorin II C-terminal" evidence="16">
    <location>
        <begin position="543"/>
        <end position="639"/>
    </location>
</feature>
<evidence type="ECO:0000259" key="13">
    <source>
        <dbReference type="Pfam" id="PF05817"/>
    </source>
</evidence>
<dbReference type="Proteomes" id="UP000095280">
    <property type="component" value="Unplaced"/>
</dbReference>
<evidence type="ECO:0000256" key="4">
    <source>
        <dbReference type="ARBA" id="ARBA00009038"/>
    </source>
</evidence>
<dbReference type="GO" id="GO:0006487">
    <property type="term" value="P:protein N-linked glycosylation"/>
    <property type="evidence" value="ECO:0007669"/>
    <property type="project" value="UniProtKB-UniRule"/>
</dbReference>
<evidence type="ECO:0000256" key="5">
    <source>
        <dbReference type="ARBA" id="ARBA00017612"/>
    </source>
</evidence>
<dbReference type="PANTHER" id="PTHR12640:SF0">
    <property type="entry name" value="DOLICHYL-DIPHOSPHOOLIGOSACCHARIDE--PROTEIN GLYCOSYLTRANSFERASE SUBUNIT 2"/>
    <property type="match status" value="1"/>
</dbReference>
<evidence type="ECO:0000256" key="10">
    <source>
        <dbReference type="ARBA" id="ARBA00023136"/>
    </source>
</evidence>
<keyword evidence="6 12" id="KW-0812">Transmembrane</keyword>
<evidence type="ECO:0000256" key="6">
    <source>
        <dbReference type="ARBA" id="ARBA00022692"/>
    </source>
</evidence>
<dbReference type="InterPro" id="IPR008814">
    <property type="entry name" value="Swp1"/>
</dbReference>
<dbReference type="UniPathway" id="UPA00378"/>
<dbReference type="InterPro" id="IPR055374">
    <property type="entry name" value="Ribophorin_II_3rd"/>
</dbReference>
<feature type="chain" id="PRO_5009319621" description="Dolichyl-diphosphooligosaccharide--protein glycosyltransferase subunit 2" evidence="12">
    <location>
        <begin position="21"/>
        <end position="657"/>
    </location>
</feature>
<dbReference type="InterPro" id="IPR055373">
    <property type="entry name" value="Ribophorin_II_N"/>
</dbReference>
<feature type="domain" description="Ribophorin II second" evidence="15">
    <location>
        <begin position="279"/>
        <end position="376"/>
    </location>
</feature>
<comment type="subcellular location">
    <subcellularLocation>
        <location evidence="2 12">Endoplasmic reticulum membrane</location>
        <topology evidence="2 12">Multi-pass membrane protein</topology>
    </subcellularLocation>
</comment>
<feature type="transmembrane region" description="Helical" evidence="12">
    <location>
        <begin position="554"/>
        <end position="576"/>
    </location>
</feature>
<dbReference type="GO" id="GO:0008250">
    <property type="term" value="C:oligosaccharyltransferase complex"/>
    <property type="evidence" value="ECO:0007669"/>
    <property type="project" value="UniProtKB-UniRule"/>
</dbReference>
<reference evidence="18" key="1">
    <citation type="submission" date="2016-11" db="UniProtKB">
        <authorList>
            <consortium name="WormBaseParasite"/>
        </authorList>
    </citation>
    <scope>IDENTIFICATION</scope>
</reference>
<evidence type="ECO:0000313" key="17">
    <source>
        <dbReference type="Proteomes" id="UP000095280"/>
    </source>
</evidence>
<evidence type="ECO:0000256" key="2">
    <source>
        <dbReference type="ARBA" id="ARBA00004477"/>
    </source>
</evidence>
<keyword evidence="17" id="KW-1185">Reference proteome</keyword>